<keyword evidence="2" id="KW-1185">Reference proteome</keyword>
<organism evidence="1 2">
    <name type="scientific">Cylicostephanus goldi</name>
    <name type="common">Nematode worm</name>
    <dbReference type="NCBI Taxonomy" id="71465"/>
    <lineage>
        <taxon>Eukaryota</taxon>
        <taxon>Metazoa</taxon>
        <taxon>Ecdysozoa</taxon>
        <taxon>Nematoda</taxon>
        <taxon>Chromadorea</taxon>
        <taxon>Rhabditida</taxon>
        <taxon>Rhabditina</taxon>
        <taxon>Rhabditomorpha</taxon>
        <taxon>Strongyloidea</taxon>
        <taxon>Strongylidae</taxon>
        <taxon>Cylicostephanus</taxon>
    </lineage>
</organism>
<dbReference type="EMBL" id="UYRV01131856">
    <property type="protein sequence ID" value="VDN37478.1"/>
    <property type="molecule type" value="Genomic_DNA"/>
</dbReference>
<protein>
    <submittedName>
        <fullName evidence="1">Uncharacterized protein</fullName>
    </submittedName>
</protein>
<name>A0A3P7NP53_CYLGO</name>
<reference evidence="1 2" key="1">
    <citation type="submission" date="2018-11" db="EMBL/GenBank/DDBJ databases">
        <authorList>
            <consortium name="Pathogen Informatics"/>
        </authorList>
    </citation>
    <scope>NUCLEOTIDE SEQUENCE [LARGE SCALE GENOMIC DNA]</scope>
</reference>
<dbReference type="AlphaFoldDB" id="A0A3P7NP53"/>
<proteinExistence type="predicted"/>
<dbReference type="Proteomes" id="UP000271889">
    <property type="component" value="Unassembled WGS sequence"/>
</dbReference>
<evidence type="ECO:0000313" key="1">
    <source>
        <dbReference type="EMBL" id="VDN37478.1"/>
    </source>
</evidence>
<evidence type="ECO:0000313" key="2">
    <source>
        <dbReference type="Proteomes" id="UP000271889"/>
    </source>
</evidence>
<sequence>MTDQDFAKTSVTAMGESARKSMTLLMRIG</sequence>
<accession>A0A3P7NP53</accession>
<gene>
    <name evidence="1" type="ORF">CGOC_LOCUS13483</name>
</gene>